<dbReference type="EMBL" id="MU070068">
    <property type="protein sequence ID" value="KAF5830208.1"/>
    <property type="molecule type" value="Genomic_DNA"/>
</dbReference>
<gene>
    <name evidence="2" type="ORF">DUNSADRAFT_14895</name>
</gene>
<keyword evidence="3" id="KW-1185">Reference proteome</keyword>
<sequence>MDKAALEKRAAAERKAAEKKAAADKKAEMKAAKKAAGNKRLPTTPMDAPGGIQGPGAENLPPRRPKKR</sequence>
<evidence type="ECO:0000256" key="1">
    <source>
        <dbReference type="SAM" id="MobiDB-lite"/>
    </source>
</evidence>
<evidence type="ECO:0000313" key="2">
    <source>
        <dbReference type="EMBL" id="KAF5830208.1"/>
    </source>
</evidence>
<dbReference type="Proteomes" id="UP000815325">
    <property type="component" value="Unassembled WGS sequence"/>
</dbReference>
<name>A0ABQ7G6G8_DUNSA</name>
<comment type="caution">
    <text evidence="2">The sequence shown here is derived from an EMBL/GenBank/DDBJ whole genome shotgun (WGS) entry which is preliminary data.</text>
</comment>
<organism evidence="2 3">
    <name type="scientific">Dunaliella salina</name>
    <name type="common">Green alga</name>
    <name type="synonym">Protococcus salinus</name>
    <dbReference type="NCBI Taxonomy" id="3046"/>
    <lineage>
        <taxon>Eukaryota</taxon>
        <taxon>Viridiplantae</taxon>
        <taxon>Chlorophyta</taxon>
        <taxon>core chlorophytes</taxon>
        <taxon>Chlorophyceae</taxon>
        <taxon>CS clade</taxon>
        <taxon>Chlamydomonadales</taxon>
        <taxon>Dunaliellaceae</taxon>
        <taxon>Dunaliella</taxon>
    </lineage>
</organism>
<evidence type="ECO:0000313" key="3">
    <source>
        <dbReference type="Proteomes" id="UP000815325"/>
    </source>
</evidence>
<feature type="region of interest" description="Disordered" evidence="1">
    <location>
        <begin position="1"/>
        <end position="68"/>
    </location>
</feature>
<accession>A0ABQ7G6G8</accession>
<protein>
    <submittedName>
        <fullName evidence="2">Uncharacterized protein</fullName>
    </submittedName>
</protein>
<reference evidence="2" key="1">
    <citation type="submission" date="2017-08" db="EMBL/GenBank/DDBJ databases">
        <authorList>
            <person name="Polle J.E."/>
            <person name="Barry K."/>
            <person name="Cushman J."/>
            <person name="Schmutz J."/>
            <person name="Tran D."/>
            <person name="Hathwaick L.T."/>
            <person name="Yim W.C."/>
            <person name="Jenkins J."/>
            <person name="Mckie-Krisberg Z.M."/>
            <person name="Prochnik S."/>
            <person name="Lindquist E."/>
            <person name="Dockter R.B."/>
            <person name="Adam C."/>
            <person name="Molina H."/>
            <person name="Bunkerborg J."/>
            <person name="Jin E."/>
            <person name="Buchheim M."/>
            <person name="Magnuson J."/>
        </authorList>
    </citation>
    <scope>NUCLEOTIDE SEQUENCE</scope>
    <source>
        <strain evidence="2">CCAP 19/18</strain>
    </source>
</reference>
<feature type="compositionally biased region" description="Basic and acidic residues" evidence="1">
    <location>
        <begin position="1"/>
        <end position="31"/>
    </location>
</feature>
<proteinExistence type="predicted"/>